<dbReference type="EMBL" id="ML977576">
    <property type="protein sequence ID" value="KAF2002710.1"/>
    <property type="molecule type" value="Genomic_DNA"/>
</dbReference>
<reference evidence="1" key="1">
    <citation type="journal article" date="2020" name="Stud. Mycol.">
        <title>101 Dothideomycetes genomes: a test case for predicting lifestyles and emergence of pathogens.</title>
        <authorList>
            <person name="Haridas S."/>
            <person name="Albert R."/>
            <person name="Binder M."/>
            <person name="Bloem J."/>
            <person name="Labutti K."/>
            <person name="Salamov A."/>
            <person name="Andreopoulos B."/>
            <person name="Baker S."/>
            <person name="Barry K."/>
            <person name="Bills G."/>
            <person name="Bluhm B."/>
            <person name="Cannon C."/>
            <person name="Castanera R."/>
            <person name="Culley D."/>
            <person name="Daum C."/>
            <person name="Ezra D."/>
            <person name="Gonzalez J."/>
            <person name="Henrissat B."/>
            <person name="Kuo A."/>
            <person name="Liang C."/>
            <person name="Lipzen A."/>
            <person name="Lutzoni F."/>
            <person name="Magnuson J."/>
            <person name="Mondo S."/>
            <person name="Nolan M."/>
            <person name="Ohm R."/>
            <person name="Pangilinan J."/>
            <person name="Park H.-J."/>
            <person name="Ramirez L."/>
            <person name="Alfaro M."/>
            <person name="Sun H."/>
            <person name="Tritt A."/>
            <person name="Yoshinaga Y."/>
            <person name="Zwiers L.-H."/>
            <person name="Turgeon B."/>
            <person name="Goodwin S."/>
            <person name="Spatafora J."/>
            <person name="Crous P."/>
            <person name="Grigoriev I."/>
        </authorList>
    </citation>
    <scope>NUCLEOTIDE SEQUENCE</scope>
    <source>
        <strain evidence="1">CBS 123094</strain>
    </source>
</reference>
<proteinExistence type="predicted"/>
<sequence>MCNPPRLVQPLQTMALITWPCSVQFPRSCSALQTAIEQIGQTIGRTLAVHATHRQPHSFWKGSLPHSCGKESGIGQPQSYDARRPRCKRDAKLAIYTMG</sequence>
<accession>A0A6A5WL83</accession>
<dbReference type="Proteomes" id="UP000799779">
    <property type="component" value="Unassembled WGS sequence"/>
</dbReference>
<keyword evidence="2" id="KW-1185">Reference proteome</keyword>
<gene>
    <name evidence="1" type="ORF">P154DRAFT_135393</name>
</gene>
<dbReference type="AlphaFoldDB" id="A0A6A5WL83"/>
<organism evidence="1 2">
    <name type="scientific">Amniculicola lignicola CBS 123094</name>
    <dbReference type="NCBI Taxonomy" id="1392246"/>
    <lineage>
        <taxon>Eukaryota</taxon>
        <taxon>Fungi</taxon>
        <taxon>Dikarya</taxon>
        <taxon>Ascomycota</taxon>
        <taxon>Pezizomycotina</taxon>
        <taxon>Dothideomycetes</taxon>
        <taxon>Pleosporomycetidae</taxon>
        <taxon>Pleosporales</taxon>
        <taxon>Amniculicolaceae</taxon>
        <taxon>Amniculicola</taxon>
    </lineage>
</organism>
<evidence type="ECO:0000313" key="2">
    <source>
        <dbReference type="Proteomes" id="UP000799779"/>
    </source>
</evidence>
<name>A0A6A5WL83_9PLEO</name>
<protein>
    <submittedName>
        <fullName evidence="1">Uncharacterized protein</fullName>
    </submittedName>
</protein>
<evidence type="ECO:0000313" key="1">
    <source>
        <dbReference type="EMBL" id="KAF2002710.1"/>
    </source>
</evidence>